<keyword evidence="4" id="KW-1185">Reference proteome</keyword>
<keyword evidence="2" id="KW-1133">Transmembrane helix</keyword>
<feature type="transmembrane region" description="Helical" evidence="2">
    <location>
        <begin position="769"/>
        <end position="788"/>
    </location>
</feature>
<protein>
    <submittedName>
        <fullName evidence="3">Uncharacterized protein</fullName>
    </submittedName>
</protein>
<dbReference type="SUPFAM" id="SSF82866">
    <property type="entry name" value="Multidrug efflux transporter AcrB transmembrane domain"/>
    <property type="match status" value="1"/>
</dbReference>
<feature type="region of interest" description="Disordered" evidence="1">
    <location>
        <begin position="239"/>
        <end position="271"/>
    </location>
</feature>
<evidence type="ECO:0000313" key="3">
    <source>
        <dbReference type="EMBL" id="CAK9046158.1"/>
    </source>
</evidence>
<keyword evidence="2" id="KW-0472">Membrane</keyword>
<feature type="transmembrane region" description="Helical" evidence="2">
    <location>
        <begin position="838"/>
        <end position="860"/>
    </location>
</feature>
<feature type="compositionally biased region" description="Low complexity" evidence="1">
    <location>
        <begin position="259"/>
        <end position="271"/>
    </location>
</feature>
<feature type="transmembrane region" description="Helical" evidence="2">
    <location>
        <begin position="554"/>
        <end position="575"/>
    </location>
</feature>
<dbReference type="Proteomes" id="UP001642484">
    <property type="component" value="Unassembled WGS sequence"/>
</dbReference>
<reference evidence="3 4" key="1">
    <citation type="submission" date="2024-02" db="EMBL/GenBank/DDBJ databases">
        <authorList>
            <person name="Chen Y."/>
            <person name="Shah S."/>
            <person name="Dougan E. K."/>
            <person name="Thang M."/>
            <person name="Chan C."/>
        </authorList>
    </citation>
    <scope>NUCLEOTIDE SEQUENCE [LARGE SCALE GENOMIC DNA]</scope>
</reference>
<gene>
    <name evidence="3" type="ORF">CCMP2556_LOCUS24026</name>
</gene>
<keyword evidence="2" id="KW-0812">Transmembrane</keyword>
<organism evidence="3 4">
    <name type="scientific">Durusdinium trenchii</name>
    <dbReference type="NCBI Taxonomy" id="1381693"/>
    <lineage>
        <taxon>Eukaryota</taxon>
        <taxon>Sar</taxon>
        <taxon>Alveolata</taxon>
        <taxon>Dinophyceae</taxon>
        <taxon>Suessiales</taxon>
        <taxon>Symbiodiniaceae</taxon>
        <taxon>Durusdinium</taxon>
    </lineage>
</organism>
<feature type="transmembrane region" description="Helical" evidence="2">
    <location>
        <begin position="514"/>
        <end position="533"/>
    </location>
</feature>
<accession>A0ABP0M539</accession>
<comment type="caution">
    <text evidence="3">The sequence shown here is derived from an EMBL/GenBank/DDBJ whole genome shotgun (WGS) entry which is preliminary data.</text>
</comment>
<feature type="transmembrane region" description="Helical" evidence="2">
    <location>
        <begin position="680"/>
        <end position="700"/>
    </location>
</feature>
<dbReference type="EMBL" id="CAXAMN010015558">
    <property type="protein sequence ID" value="CAK9046158.1"/>
    <property type="molecule type" value="Genomic_DNA"/>
</dbReference>
<evidence type="ECO:0000313" key="4">
    <source>
        <dbReference type="Proteomes" id="UP001642484"/>
    </source>
</evidence>
<feature type="transmembrane region" description="Helical" evidence="2">
    <location>
        <begin position="652"/>
        <end position="674"/>
    </location>
</feature>
<evidence type="ECO:0000256" key="2">
    <source>
        <dbReference type="SAM" id="Phobius"/>
    </source>
</evidence>
<feature type="transmembrane region" description="Helical" evidence="2">
    <location>
        <begin position="866"/>
        <end position="887"/>
    </location>
</feature>
<sequence>MPPCTQNGNCGAGLFSLVEALLHSLDRREELPGLCRLQSIILPPDDGRMAGGFCPSRESCKRSNEKPEQGDLVILGFGFGVHPEYQSCAAVVTRVETGSQHCTHCTVAVLDPSRSFRVGECQVALDDVKPVHKEWRAGARLVIGGLQSSKMRHLNGHVVHVCEHRRHGHPCFVQPTSGRKDKLTLCVRLEDPIPDHATALLLEPRFLSPYIQKPLAPSQPALAPKLKLPDHEMVTLLSGHRRKQPGLSTADSKPVDLRSFPAKPSSSPPQSCSSGFLGFISWLVEAPSKAEEEHPMVCKSTSIISVDDDSPRANSASATNANSGLAGLQMLHPIPELSPGGDSGHIYSSQIPEQGDLVVLGRNVTPRFQLCAAVVKDGDGGKPVEPIEAIETTEDAIESNLGADHENDAPQMLKVRVDAEDRTVSKIKRGHLLERKLTIDKEIMRAVPLSRTLRGVGRLWRRSPLDMPVEQKLKLWNRSCPVEEYEVFFSHTWHTAGLWKFLSLSLQLSFFQILLWWLVSVVLVQVLFFAGVLPQYARDWLADLQGYKAQLPRCIWTVFLGPPVSVLAFFSAPYLHLRRGEKFCFLDCACIHQADATLMERGIYGLGGFLKTSKELRILWSPPYFSRLWCVFEVAAYRMANPHGKITVKPLFVEVMVIVLWLGSSSGIALWASLRAFTGSVNILVVFLILVPFLVGFHMLRKACQQKQQLIADLRTFDLQAVECRVDFDKKFVHAAITEWYGGPEAFTEYVRGPLRRELEARHFERVPFVYSLILATPLISYALASFVSLVKAGAPANIILSYFFCALLGMFTCYATVLAQLSLFLCDRFAHPLRPGVFFELVQTFLTFVVFALVVFGGMMLGSTAYRASFFWSLAYFLLVATLSFLTHGGAELLWHHFAAAVAFRTFTRPFGGRNPCHVGVTWRAWELHESVAVLDDSRSFVVGECSVDFREIIPAARCADWAVGDAVHQDWRVGSRLVVGGLQSSHMRHLNGLFATVCPHKRFGHPCLIQKPSAPNQALWLTLCLRFEDTAKSQIHGAARPERPQVFFAD</sequence>
<feature type="transmembrane region" description="Helical" evidence="2">
    <location>
        <begin position="800"/>
        <end position="826"/>
    </location>
</feature>
<evidence type="ECO:0000256" key="1">
    <source>
        <dbReference type="SAM" id="MobiDB-lite"/>
    </source>
</evidence>
<name>A0ABP0M539_9DINO</name>
<proteinExistence type="predicted"/>